<feature type="signal peptide" evidence="3">
    <location>
        <begin position="1"/>
        <end position="20"/>
    </location>
</feature>
<dbReference type="InterPro" id="IPR007450">
    <property type="entry name" value="BamE_dom"/>
</dbReference>
<protein>
    <submittedName>
        <fullName evidence="5">SmpA / OmlA family protein</fullName>
    </submittedName>
</protein>
<dbReference type="GO" id="GO:0019867">
    <property type="term" value="C:outer membrane"/>
    <property type="evidence" value="ECO:0007669"/>
    <property type="project" value="InterPro"/>
</dbReference>
<reference evidence="6" key="1">
    <citation type="submission" date="2016-11" db="EMBL/GenBank/DDBJ databases">
        <authorList>
            <person name="Varghese N."/>
            <person name="Submissions S."/>
        </authorList>
    </citation>
    <scope>NUCLEOTIDE SEQUENCE [LARGE SCALE GENOMIC DNA]</scope>
    <source>
        <strain evidence="6">ALO Sharm</strain>
    </source>
</reference>
<dbReference type="Proteomes" id="UP000184248">
    <property type="component" value="Unassembled WGS sequence"/>
</dbReference>
<name>A0A1M6TAW1_9GAMM</name>
<dbReference type="InterPro" id="IPR037873">
    <property type="entry name" value="BamE-like"/>
</dbReference>
<evidence type="ECO:0000256" key="2">
    <source>
        <dbReference type="ARBA" id="ARBA00023136"/>
    </source>
</evidence>
<dbReference type="RefSeq" id="WP_064699331.1">
    <property type="nucleotide sequence ID" value="NZ_BDEO01000006.1"/>
</dbReference>
<feature type="domain" description="Outer membrane protein assembly factor BamE" evidence="4">
    <location>
        <begin position="33"/>
        <end position="96"/>
    </location>
</feature>
<keyword evidence="1 3" id="KW-0732">Signal</keyword>
<gene>
    <name evidence="5" type="ORF">SAMN05192556_103271</name>
</gene>
<evidence type="ECO:0000256" key="3">
    <source>
        <dbReference type="SAM" id="SignalP"/>
    </source>
</evidence>
<accession>A0A1M6TAW1</accession>
<feature type="chain" id="PRO_5009921059" evidence="3">
    <location>
        <begin position="21"/>
        <end position="128"/>
    </location>
</feature>
<sequence>MKNVAFVAVLLLTGLLSGCAANRIDYNQASMNLALGMSKQQVQSVLGDPRRTDVNASRERWIYWNPVMVGFTPVDNESLAQDRLVVTFEDGEVARWGKQTLADDMLEASQKMMGETYNARPNDSGGNP</sequence>
<dbReference type="EMBL" id="FRAL01000003">
    <property type="protein sequence ID" value="SHK54004.1"/>
    <property type="molecule type" value="Genomic_DNA"/>
</dbReference>
<keyword evidence="6" id="KW-1185">Reference proteome</keyword>
<dbReference type="Pfam" id="PF04355">
    <property type="entry name" value="BamE"/>
    <property type="match status" value="1"/>
</dbReference>
<evidence type="ECO:0000313" key="6">
    <source>
        <dbReference type="Proteomes" id="UP000184248"/>
    </source>
</evidence>
<evidence type="ECO:0000256" key="1">
    <source>
        <dbReference type="ARBA" id="ARBA00022729"/>
    </source>
</evidence>
<dbReference type="OrthoDB" id="7063404at2"/>
<proteinExistence type="predicted"/>
<dbReference type="Gene3D" id="3.30.1450.10">
    <property type="match status" value="1"/>
</dbReference>
<evidence type="ECO:0000259" key="4">
    <source>
        <dbReference type="Pfam" id="PF04355"/>
    </source>
</evidence>
<organism evidence="5 6">
    <name type="scientific">Halomonas caseinilytica</name>
    <dbReference type="NCBI Taxonomy" id="438744"/>
    <lineage>
        <taxon>Bacteria</taxon>
        <taxon>Pseudomonadati</taxon>
        <taxon>Pseudomonadota</taxon>
        <taxon>Gammaproteobacteria</taxon>
        <taxon>Oceanospirillales</taxon>
        <taxon>Halomonadaceae</taxon>
        <taxon>Halomonas</taxon>
    </lineage>
</organism>
<keyword evidence="2" id="KW-0472">Membrane</keyword>
<dbReference type="AlphaFoldDB" id="A0A1M6TAW1"/>
<evidence type="ECO:0000313" key="5">
    <source>
        <dbReference type="EMBL" id="SHK54004.1"/>
    </source>
</evidence>
<dbReference type="PROSITE" id="PS51257">
    <property type="entry name" value="PROKAR_LIPOPROTEIN"/>
    <property type="match status" value="1"/>
</dbReference>